<comment type="caution">
    <text evidence="1">The sequence shown here is derived from an EMBL/GenBank/DDBJ whole genome shotgun (WGS) entry which is preliminary data.</text>
</comment>
<dbReference type="Proteomes" id="UP000016648">
    <property type="component" value="Unassembled WGS sequence"/>
</dbReference>
<protein>
    <submittedName>
        <fullName evidence="1">Uncharacterized protein</fullName>
    </submittedName>
</protein>
<keyword evidence="2" id="KW-1185">Reference proteome</keyword>
<dbReference type="EMBL" id="AWEY01000035">
    <property type="protein sequence ID" value="ERK38668.1"/>
    <property type="molecule type" value="Genomic_DNA"/>
</dbReference>
<name>U2QBH6_9BACT</name>
<sequence>MIKTTYFKKFTGGKSIKMNGTPKRINVFDTKAADADYIEICTFSGYHTETIVLVKNKEGVWRSPLWRTGDGYMCYELQPKQTNYALTRVRVEEKEGRVIIAAAVPDLLKDAESAIAWCDLKDKTDTDGRYWLSAYRGAGVYRLIVAGGKIRGAIYGGFHDCRRGRCGHVAGDLVFTEAIYKVVENRLGTKDFQMLKADGSGTYFYLRNQEDAIYLDTKEYDVPSATGGLHHNIEVK</sequence>
<accession>U2QBH6</accession>
<dbReference type="AlphaFoldDB" id="U2QBH6"/>
<evidence type="ECO:0000313" key="2">
    <source>
        <dbReference type="Proteomes" id="UP000016648"/>
    </source>
</evidence>
<proteinExistence type="predicted"/>
<dbReference type="RefSeq" id="WP_021590329.1">
    <property type="nucleotide sequence ID" value="NZ_AWEY01000035.1"/>
</dbReference>
<evidence type="ECO:0000313" key="1">
    <source>
        <dbReference type="EMBL" id="ERK38668.1"/>
    </source>
</evidence>
<organism evidence="1 2">
    <name type="scientific">Segatella baroniae F0067</name>
    <dbReference type="NCBI Taxonomy" id="1115809"/>
    <lineage>
        <taxon>Bacteria</taxon>
        <taxon>Pseudomonadati</taxon>
        <taxon>Bacteroidota</taxon>
        <taxon>Bacteroidia</taxon>
        <taxon>Bacteroidales</taxon>
        <taxon>Prevotellaceae</taxon>
        <taxon>Segatella</taxon>
    </lineage>
</organism>
<gene>
    <name evidence="1" type="ORF">HMPREF9135_1823</name>
</gene>
<reference evidence="1 2" key="1">
    <citation type="submission" date="2013-08" db="EMBL/GenBank/DDBJ databases">
        <authorList>
            <person name="Durkin A.S."/>
            <person name="Haft D.R."/>
            <person name="McCorrison J."/>
            <person name="Torralba M."/>
            <person name="Gillis M."/>
            <person name="Haft D.H."/>
            <person name="Methe B."/>
            <person name="Sutton G."/>
            <person name="Nelson K.E."/>
        </authorList>
    </citation>
    <scope>NUCLEOTIDE SEQUENCE [LARGE SCALE GENOMIC DNA]</scope>
    <source>
        <strain evidence="1 2">F0067</strain>
    </source>
</reference>